<gene>
    <name evidence="2" type="ORF">UV73_C0001G0067</name>
</gene>
<dbReference type="AlphaFoldDB" id="A0A0G1FU67"/>
<dbReference type="InterPro" id="IPR001173">
    <property type="entry name" value="Glyco_trans_2-like"/>
</dbReference>
<proteinExistence type="predicted"/>
<dbReference type="CDD" id="cd02511">
    <property type="entry name" value="Beta4Glucosyltransferase"/>
    <property type="match status" value="1"/>
</dbReference>
<sequence length="267" mass="32090">MSIAFNKDEKNIDLIIIVHNEEKNILNIVNKTYYDNLIILDSFSDDSTIEKLKLFKNKLYFKKFNDFSSQRNYALSKSNLNWILVLDADEELTEGAEKRIRELVKNKNVDGYWFPRRNYINDKTYLKYGYFYPDWQLRLFRNHRGYKYSGVIHAQIQIPEKKTRFIKDVEILHSSLRSKYSSWLAFFRLKNYINIEGNDIVKSERTTVTLFSGIILETARHFFRCFYRKQGYLDGYNGFRAAVIYGMYQGSIQMYAFFIRLRKVFIR</sequence>
<name>A0A0G1FU67_9BACT</name>
<protein>
    <submittedName>
        <fullName evidence="2">Lipopolysaccharide biosynthesis glycosyltransferase</fullName>
    </submittedName>
</protein>
<dbReference type="Proteomes" id="UP000034894">
    <property type="component" value="Unassembled WGS sequence"/>
</dbReference>
<evidence type="ECO:0000313" key="2">
    <source>
        <dbReference type="EMBL" id="KKS98546.1"/>
    </source>
</evidence>
<dbReference type="Gene3D" id="3.90.550.10">
    <property type="entry name" value="Spore Coat Polysaccharide Biosynthesis Protein SpsA, Chain A"/>
    <property type="match status" value="1"/>
</dbReference>
<evidence type="ECO:0000259" key="1">
    <source>
        <dbReference type="Pfam" id="PF00535"/>
    </source>
</evidence>
<dbReference type="STRING" id="1618443.UV73_C0001G0067"/>
<dbReference type="Pfam" id="PF00535">
    <property type="entry name" value="Glycos_transf_2"/>
    <property type="match status" value="1"/>
</dbReference>
<dbReference type="EMBL" id="LCFP01000001">
    <property type="protein sequence ID" value="KKS98546.1"/>
    <property type="molecule type" value="Genomic_DNA"/>
</dbReference>
<dbReference type="InterPro" id="IPR029044">
    <property type="entry name" value="Nucleotide-diphossugar_trans"/>
</dbReference>
<keyword evidence="2" id="KW-0808">Transferase</keyword>
<evidence type="ECO:0000313" key="3">
    <source>
        <dbReference type="Proteomes" id="UP000034894"/>
    </source>
</evidence>
<accession>A0A0G1FU67</accession>
<dbReference type="SUPFAM" id="SSF53448">
    <property type="entry name" value="Nucleotide-diphospho-sugar transferases"/>
    <property type="match status" value="1"/>
</dbReference>
<reference evidence="2 3" key="1">
    <citation type="journal article" date="2015" name="Nature">
        <title>rRNA introns, odd ribosomes, and small enigmatic genomes across a large radiation of phyla.</title>
        <authorList>
            <person name="Brown C.T."/>
            <person name="Hug L.A."/>
            <person name="Thomas B.C."/>
            <person name="Sharon I."/>
            <person name="Castelle C.J."/>
            <person name="Singh A."/>
            <person name="Wilkins M.J."/>
            <person name="Williams K.H."/>
            <person name="Banfield J.F."/>
        </authorList>
    </citation>
    <scope>NUCLEOTIDE SEQUENCE [LARGE SCALE GENOMIC DNA]</scope>
</reference>
<comment type="caution">
    <text evidence="2">The sequence shown here is derived from an EMBL/GenBank/DDBJ whole genome shotgun (WGS) entry which is preliminary data.</text>
</comment>
<dbReference type="PANTHER" id="PTHR43630">
    <property type="entry name" value="POLY-BETA-1,6-N-ACETYL-D-GLUCOSAMINE SYNTHASE"/>
    <property type="match status" value="1"/>
</dbReference>
<feature type="domain" description="Glycosyltransferase 2-like" evidence="1">
    <location>
        <begin position="14"/>
        <end position="141"/>
    </location>
</feature>
<dbReference type="GO" id="GO:0016740">
    <property type="term" value="F:transferase activity"/>
    <property type="evidence" value="ECO:0007669"/>
    <property type="project" value="UniProtKB-KW"/>
</dbReference>
<dbReference type="PANTHER" id="PTHR43630:SF2">
    <property type="entry name" value="GLYCOSYLTRANSFERASE"/>
    <property type="match status" value="1"/>
</dbReference>
<organism evidence="2 3">
    <name type="scientific">Candidatus Gottesmanbacteria bacterium GW2011_GWA2_43_14</name>
    <dbReference type="NCBI Taxonomy" id="1618443"/>
    <lineage>
        <taxon>Bacteria</taxon>
        <taxon>Candidatus Gottesmaniibacteriota</taxon>
    </lineage>
</organism>